<evidence type="ECO:0000313" key="11">
    <source>
        <dbReference type="EMBL" id="KAG9237901.1"/>
    </source>
</evidence>
<keyword evidence="4 7" id="KW-0233">DNA recombination</keyword>
<reference evidence="11" key="1">
    <citation type="journal article" date="2021" name="IMA Fungus">
        <title>Genomic characterization of three marine fungi, including Emericellopsis atlantica sp. nov. with signatures of a generalist lifestyle and marine biomass degradation.</title>
        <authorList>
            <person name="Hagestad O.C."/>
            <person name="Hou L."/>
            <person name="Andersen J.H."/>
            <person name="Hansen E.H."/>
            <person name="Altermark B."/>
            <person name="Li C."/>
            <person name="Kuhnert E."/>
            <person name="Cox R.J."/>
            <person name="Crous P.W."/>
            <person name="Spatafora J.W."/>
            <person name="Lail K."/>
            <person name="Amirebrahimi M."/>
            <person name="Lipzen A."/>
            <person name="Pangilinan J."/>
            <person name="Andreopoulos W."/>
            <person name="Hayes R.D."/>
            <person name="Ng V."/>
            <person name="Grigoriev I.V."/>
            <person name="Jackson S.A."/>
            <person name="Sutton T.D.S."/>
            <person name="Dobson A.D.W."/>
            <person name="Rama T."/>
        </authorList>
    </citation>
    <scope>NUCLEOTIDE SEQUENCE</scope>
    <source>
        <strain evidence="11">TRa018bII</strain>
    </source>
</reference>
<evidence type="ECO:0000256" key="3">
    <source>
        <dbReference type="ARBA" id="ARBA00022763"/>
    </source>
</evidence>
<evidence type="ECO:0000256" key="2">
    <source>
        <dbReference type="ARBA" id="ARBA00008997"/>
    </source>
</evidence>
<evidence type="ECO:0000256" key="4">
    <source>
        <dbReference type="ARBA" id="ARBA00023172"/>
    </source>
</evidence>
<keyword evidence="12" id="KW-1185">Reference proteome</keyword>
<comment type="caution">
    <text evidence="11">The sequence shown here is derived from an EMBL/GenBank/DDBJ whole genome shotgun (WGS) entry which is preliminary data.</text>
</comment>
<keyword evidence="5 7" id="KW-0234">DNA repair</keyword>
<evidence type="ECO:0000256" key="1">
    <source>
        <dbReference type="ARBA" id="ARBA00004123"/>
    </source>
</evidence>
<feature type="compositionally biased region" description="Basic and acidic residues" evidence="8">
    <location>
        <begin position="67"/>
        <end position="96"/>
    </location>
</feature>
<name>A0A9P8CA92_9HELO</name>
<dbReference type="InterPro" id="IPR014854">
    <property type="entry name" value="Nse4_C"/>
</dbReference>
<feature type="compositionally biased region" description="Low complexity" evidence="8">
    <location>
        <begin position="31"/>
        <end position="41"/>
    </location>
</feature>
<dbReference type="Pfam" id="PF15412">
    <property type="entry name" value="Nse4-Nse3_bdg"/>
    <property type="match status" value="1"/>
</dbReference>
<evidence type="ECO:0000256" key="6">
    <source>
        <dbReference type="ARBA" id="ARBA00023242"/>
    </source>
</evidence>
<dbReference type="GO" id="GO:0005634">
    <property type="term" value="C:nucleus"/>
    <property type="evidence" value="ECO:0007669"/>
    <property type="project" value="UniProtKB-SubCell"/>
</dbReference>
<comment type="subunit">
    <text evidence="7">Component of the SMC5-SMC6 complex.</text>
</comment>
<feature type="domain" description="Non-structural maintenance of chromosome element 4 C-terminal" evidence="9">
    <location>
        <begin position="363"/>
        <end position="446"/>
    </location>
</feature>
<comment type="function">
    <text evidence="7">Component of the SMC5-SMC6 complex, that promotes sister chromatid alignment after DNA damage and facilitates double-stranded DNA breaks (DSBs) repair via homologous recombination between sister chromatids.</text>
</comment>
<accession>A0A9P8CA92</accession>
<dbReference type="Pfam" id="PF08743">
    <property type="entry name" value="Nse4_C"/>
    <property type="match status" value="1"/>
</dbReference>
<evidence type="ECO:0000256" key="5">
    <source>
        <dbReference type="ARBA" id="ARBA00023204"/>
    </source>
</evidence>
<feature type="compositionally biased region" description="Basic and acidic residues" evidence="8">
    <location>
        <begin position="117"/>
        <end position="131"/>
    </location>
</feature>
<evidence type="ECO:0000313" key="12">
    <source>
        <dbReference type="Proteomes" id="UP000824998"/>
    </source>
</evidence>
<gene>
    <name evidence="11" type="ORF">BJ875DRAFT_107419</name>
</gene>
<dbReference type="PANTHER" id="PTHR16140:SF0">
    <property type="entry name" value="NON-STRUCTURAL MAINTENANCE OF CHROMOSOMES ELEMENT 4"/>
    <property type="match status" value="1"/>
</dbReference>
<organism evidence="11 12">
    <name type="scientific">Amylocarpus encephaloides</name>
    <dbReference type="NCBI Taxonomy" id="45428"/>
    <lineage>
        <taxon>Eukaryota</taxon>
        <taxon>Fungi</taxon>
        <taxon>Dikarya</taxon>
        <taxon>Ascomycota</taxon>
        <taxon>Pezizomycotina</taxon>
        <taxon>Leotiomycetes</taxon>
        <taxon>Helotiales</taxon>
        <taxon>Helotiales incertae sedis</taxon>
        <taxon>Amylocarpus</taxon>
    </lineage>
</organism>
<comment type="subcellular location">
    <subcellularLocation>
        <location evidence="1 7">Nucleus</location>
    </subcellularLocation>
</comment>
<dbReference type="GO" id="GO:0030915">
    <property type="term" value="C:Smc5-Smc6 complex"/>
    <property type="evidence" value="ECO:0007669"/>
    <property type="project" value="UniProtKB-UniRule"/>
</dbReference>
<dbReference type="OrthoDB" id="361242at2759"/>
<protein>
    <recommendedName>
        <fullName evidence="7">Non-structural maintenance of chromosomes element 4</fullName>
    </recommendedName>
</protein>
<feature type="region of interest" description="Disordered" evidence="8">
    <location>
        <begin position="1"/>
        <end position="131"/>
    </location>
</feature>
<feature type="region of interest" description="Disordered" evidence="8">
    <location>
        <begin position="215"/>
        <end position="239"/>
    </location>
</feature>
<dbReference type="Proteomes" id="UP000824998">
    <property type="component" value="Unassembled WGS sequence"/>
</dbReference>
<dbReference type="PANTHER" id="PTHR16140">
    <property type="entry name" value="NON-STRUCTURAL MAINTENANCE OF CHROMOSOMES ELEMENT 4"/>
    <property type="match status" value="1"/>
</dbReference>
<keyword evidence="3 7" id="KW-0227">DNA damage</keyword>
<sequence length="462" mass="52288">MADSYKMSETPSSYNDGYEATPEPTLPRQDVVSSSSTTLVSSDKENRSSLSEGEQSKSRKPLGQNHLRPDQQNKRKRTSELESHLEHDRSRRRMVEVDSDSERDDKDFGNYDPDQPIEERRDLRGGYRDLSKSVNHNRAEYLAPESTGLKDTINAANNLTERVKQTSDATIDARLLVTTADLSYKKIAALTSGNSAQGLDLEVFLSKCRTYMRAVPDDDASAPSHTQRRRHKQDEDEDQDDEMLNWAYLGRHACLPYVSRPAVPGFLHGPLSLENRAKRVVVRKNALKISSLKESRPEVISASEVRKDENANLSSLCTKIARRMEAVSRDCLVKAQQAGLDDMPKDEKQKVYDRLGIAENGGLAFFKFVVNPKSFGQTVENMFYVSFLIKEGKVGISFDRGLPYLDITSPRSGRGGDNAKHQAVLSIDYATWREMIEIFDIKESTIEHRQEEHYLEGRTGWF</sequence>
<proteinExistence type="inferred from homology"/>
<evidence type="ECO:0000259" key="10">
    <source>
        <dbReference type="Pfam" id="PF15412"/>
    </source>
</evidence>
<dbReference type="InterPro" id="IPR029225">
    <property type="entry name" value="Nse4_Nse3-bd"/>
</dbReference>
<dbReference type="InterPro" id="IPR027786">
    <property type="entry name" value="Nse4/EID"/>
</dbReference>
<feature type="domain" description="Nse4/EID protein Nse3/MAGE-binding" evidence="10">
    <location>
        <begin position="172"/>
        <end position="233"/>
    </location>
</feature>
<keyword evidence="6 7" id="KW-0539">Nucleus</keyword>
<evidence type="ECO:0000256" key="7">
    <source>
        <dbReference type="RuleBase" id="RU365071"/>
    </source>
</evidence>
<dbReference type="GO" id="GO:0006281">
    <property type="term" value="P:DNA repair"/>
    <property type="evidence" value="ECO:0007669"/>
    <property type="project" value="UniProtKB-UniRule"/>
</dbReference>
<dbReference type="EMBL" id="MU251378">
    <property type="protein sequence ID" value="KAG9237901.1"/>
    <property type="molecule type" value="Genomic_DNA"/>
</dbReference>
<evidence type="ECO:0000256" key="8">
    <source>
        <dbReference type="SAM" id="MobiDB-lite"/>
    </source>
</evidence>
<comment type="similarity">
    <text evidence="2 7">Belongs to the NSE4 family.</text>
</comment>
<dbReference type="GO" id="GO:0006310">
    <property type="term" value="P:DNA recombination"/>
    <property type="evidence" value="ECO:0007669"/>
    <property type="project" value="UniProtKB-UniRule"/>
</dbReference>
<dbReference type="AlphaFoldDB" id="A0A9P8CA92"/>
<evidence type="ECO:0000259" key="9">
    <source>
        <dbReference type="Pfam" id="PF08743"/>
    </source>
</evidence>